<organism evidence="1 2">
    <name type="scientific">Hyalomma asiaticum</name>
    <name type="common">Tick</name>
    <dbReference type="NCBI Taxonomy" id="266040"/>
    <lineage>
        <taxon>Eukaryota</taxon>
        <taxon>Metazoa</taxon>
        <taxon>Ecdysozoa</taxon>
        <taxon>Arthropoda</taxon>
        <taxon>Chelicerata</taxon>
        <taxon>Arachnida</taxon>
        <taxon>Acari</taxon>
        <taxon>Parasitiformes</taxon>
        <taxon>Ixodida</taxon>
        <taxon>Ixodoidea</taxon>
        <taxon>Ixodidae</taxon>
        <taxon>Hyalomminae</taxon>
        <taxon>Hyalomma</taxon>
    </lineage>
</organism>
<accession>A0ACB7TKL0</accession>
<name>A0ACB7TKL0_HYAAI</name>
<comment type="caution">
    <text evidence="1">The sequence shown here is derived from an EMBL/GenBank/DDBJ whole genome shotgun (WGS) entry which is preliminary data.</text>
</comment>
<protein>
    <submittedName>
        <fullName evidence="1">Uncharacterized protein</fullName>
    </submittedName>
</protein>
<reference evidence="1" key="1">
    <citation type="submission" date="2020-05" db="EMBL/GenBank/DDBJ databases">
        <title>Large-scale comparative analyses of tick genomes elucidate their genetic diversity and vector capacities.</title>
        <authorList>
            <person name="Jia N."/>
            <person name="Wang J."/>
            <person name="Shi W."/>
            <person name="Du L."/>
            <person name="Sun Y."/>
            <person name="Zhan W."/>
            <person name="Jiang J."/>
            <person name="Wang Q."/>
            <person name="Zhang B."/>
            <person name="Ji P."/>
            <person name="Sakyi L.B."/>
            <person name="Cui X."/>
            <person name="Yuan T."/>
            <person name="Jiang B."/>
            <person name="Yang W."/>
            <person name="Lam T.T.-Y."/>
            <person name="Chang Q."/>
            <person name="Ding S."/>
            <person name="Wang X."/>
            <person name="Zhu J."/>
            <person name="Ruan X."/>
            <person name="Zhao L."/>
            <person name="Wei J."/>
            <person name="Que T."/>
            <person name="Du C."/>
            <person name="Cheng J."/>
            <person name="Dai P."/>
            <person name="Han X."/>
            <person name="Huang E."/>
            <person name="Gao Y."/>
            <person name="Liu J."/>
            <person name="Shao H."/>
            <person name="Ye R."/>
            <person name="Li L."/>
            <person name="Wei W."/>
            <person name="Wang X."/>
            <person name="Wang C."/>
            <person name="Yang T."/>
            <person name="Huo Q."/>
            <person name="Li W."/>
            <person name="Guo W."/>
            <person name="Chen H."/>
            <person name="Zhou L."/>
            <person name="Ni X."/>
            <person name="Tian J."/>
            <person name="Zhou Y."/>
            <person name="Sheng Y."/>
            <person name="Liu T."/>
            <person name="Pan Y."/>
            <person name="Xia L."/>
            <person name="Li J."/>
            <person name="Zhao F."/>
            <person name="Cao W."/>
        </authorList>
    </citation>
    <scope>NUCLEOTIDE SEQUENCE</scope>
    <source>
        <strain evidence="1">Hyas-2018</strain>
    </source>
</reference>
<sequence length="202" mass="21219">MRPTIKSSVVLTARQHVGRNAGGPAAPAFVGIIRVGLEQSGQAKPSSALGRPSTRANTRHANAAAAAQPPSRCPLLPGRCVTPSERRQRHSPRDPAPTSQTGAQTQGRQTNAISLAQCLPLPLRPPLSAYVGTAGGPRFPPPPPPPPPPPITGASRKELCFFGRRLLLAILAPREAMLARTSSTAVGFATALLPHEDTRRRS</sequence>
<evidence type="ECO:0000313" key="1">
    <source>
        <dbReference type="EMBL" id="KAH6947340.1"/>
    </source>
</evidence>
<proteinExistence type="predicted"/>
<dbReference type="Proteomes" id="UP000821845">
    <property type="component" value="Chromosome 1"/>
</dbReference>
<evidence type="ECO:0000313" key="2">
    <source>
        <dbReference type="Proteomes" id="UP000821845"/>
    </source>
</evidence>
<dbReference type="EMBL" id="CM023481">
    <property type="protein sequence ID" value="KAH6947340.1"/>
    <property type="molecule type" value="Genomic_DNA"/>
</dbReference>
<gene>
    <name evidence="1" type="ORF">HPB50_018466</name>
</gene>
<keyword evidence="2" id="KW-1185">Reference proteome</keyword>